<gene>
    <name evidence="1" type="ordered locus">BDP_2044</name>
</gene>
<dbReference type="AlphaFoldDB" id="D2Q6S3"/>
<evidence type="ECO:0000313" key="1">
    <source>
        <dbReference type="EMBL" id="ADB10614.1"/>
    </source>
</evidence>
<dbReference type="STRING" id="401473.BDP_2044"/>
<proteinExistence type="predicted"/>
<reference evidence="1 2" key="1">
    <citation type="journal article" date="2009" name="PLoS Genet.">
        <title>The Bifidobacterium dentium Bd1 genome sequence reflects its genetic adaptation to the human oral cavity.</title>
        <authorList>
            <person name="Ventura M."/>
            <person name="Turroni F."/>
            <person name="Zomer A."/>
            <person name="Foroni E."/>
            <person name="Giubellini V."/>
            <person name="Bottacini F."/>
            <person name="Canchaya C."/>
            <person name="Claesson M.J."/>
            <person name="He F."/>
            <person name="Mantzourani M."/>
            <person name="Mulas L."/>
            <person name="Ferrarini A."/>
            <person name="Gao B."/>
            <person name="Delledonne M."/>
            <person name="Henrissat B."/>
            <person name="Coutinho P."/>
            <person name="Oggioni M."/>
            <person name="Gupta R.S."/>
            <person name="Zhang Z."/>
            <person name="Beighton D."/>
            <person name="Fitzgerald G.F."/>
            <person name="O'Toole P.W."/>
            <person name="van Sinderen D."/>
        </authorList>
    </citation>
    <scope>NUCLEOTIDE SEQUENCE [LARGE SCALE GENOMIC DNA]</scope>
    <source>
        <strain evidence="2">ATCC 27534 / DSM 20436 / JCM 1195 / Bd1</strain>
    </source>
</reference>
<keyword evidence="2" id="KW-1185">Reference proteome</keyword>
<dbReference type="HOGENOM" id="CLU_3395308_0_0_11"/>
<sequence length="31" mass="3957">MNSRHHWERLSKEYREYDMASVNVWKKIFES</sequence>
<dbReference type="EMBL" id="CP001750">
    <property type="protein sequence ID" value="ADB10614.1"/>
    <property type="molecule type" value="Genomic_DNA"/>
</dbReference>
<protein>
    <submittedName>
        <fullName evidence="1">Uncharacterized protein</fullName>
    </submittedName>
</protein>
<accession>D2Q6S3</accession>
<dbReference type="Proteomes" id="UP000008693">
    <property type="component" value="Chromosome"/>
</dbReference>
<evidence type="ECO:0000313" key="2">
    <source>
        <dbReference type="Proteomes" id="UP000008693"/>
    </source>
</evidence>
<name>D2Q6S3_BIFDB</name>
<organism evidence="1 2">
    <name type="scientific">Bifidobacterium dentium (strain ATCC 27534 / DSM 20436 / JCM 1195 / Bd1)</name>
    <dbReference type="NCBI Taxonomy" id="401473"/>
    <lineage>
        <taxon>Bacteria</taxon>
        <taxon>Bacillati</taxon>
        <taxon>Actinomycetota</taxon>
        <taxon>Actinomycetes</taxon>
        <taxon>Bifidobacteriales</taxon>
        <taxon>Bifidobacteriaceae</taxon>
        <taxon>Bifidobacterium</taxon>
    </lineage>
</organism>
<dbReference type="KEGG" id="bde:BDP_2044"/>